<proteinExistence type="inferred from homology"/>
<keyword evidence="8" id="KW-0249">Electron transport</keyword>
<protein>
    <recommendedName>
        <fullName evidence="13">Cytochrome b5</fullName>
    </recommendedName>
</protein>
<dbReference type="InterPro" id="IPR018506">
    <property type="entry name" value="Cyt_B5_heme-BS"/>
</dbReference>
<dbReference type="InterPro" id="IPR050668">
    <property type="entry name" value="Cytochrome_b5"/>
</dbReference>
<evidence type="ECO:0000256" key="1">
    <source>
        <dbReference type="ARBA" id="ARBA00004131"/>
    </source>
</evidence>
<keyword evidence="18" id="KW-1185">Reference proteome</keyword>
<dbReference type="EMBL" id="NIVC01001238">
    <property type="protein sequence ID" value="PAA70434.1"/>
    <property type="molecule type" value="Genomic_DNA"/>
</dbReference>
<dbReference type="OrthoDB" id="260519at2759"/>
<keyword evidence="4 14" id="KW-0812">Transmembrane</keyword>
<dbReference type="PANTHER" id="PTHR19359:SF150">
    <property type="entry name" value="CYTOCHROME B5"/>
    <property type="match status" value="1"/>
</dbReference>
<evidence type="ECO:0000256" key="7">
    <source>
        <dbReference type="ARBA" id="ARBA00022848"/>
    </source>
</evidence>
<dbReference type="PRINTS" id="PR00363">
    <property type="entry name" value="CYTOCHROMEB5"/>
</dbReference>
<comment type="subcellular location">
    <subcellularLocation>
        <location evidence="1">Endoplasmic reticulum membrane</location>
        <topology evidence="1">Single-pass membrane protein</topology>
        <orientation evidence="1">Cytoplasmic side</orientation>
    </subcellularLocation>
    <subcellularLocation>
        <location evidence="11">Microsome membrane</location>
        <topology evidence="11">Single-pass membrane protein</topology>
        <orientation evidence="11">Cytoplasmic side</orientation>
    </subcellularLocation>
</comment>
<evidence type="ECO:0000256" key="6">
    <source>
        <dbReference type="ARBA" id="ARBA00022824"/>
    </source>
</evidence>
<accession>A0A267FB22</accession>
<evidence type="ECO:0000256" key="4">
    <source>
        <dbReference type="ARBA" id="ARBA00022692"/>
    </source>
</evidence>
<evidence type="ECO:0000256" key="13">
    <source>
        <dbReference type="ARBA" id="ARBA00039806"/>
    </source>
</evidence>
<dbReference type="SUPFAM" id="SSF55856">
    <property type="entry name" value="Cytochrome b5-like heme/steroid binding domain"/>
    <property type="match status" value="1"/>
</dbReference>
<keyword evidence="5 14" id="KW-0479">Metal-binding</keyword>
<dbReference type="InterPro" id="IPR001199">
    <property type="entry name" value="Cyt_B5-like_heme/steroid-bd"/>
</dbReference>
<keyword evidence="10 14" id="KW-0472">Membrane</keyword>
<dbReference type="GO" id="GO:0005789">
    <property type="term" value="C:endoplasmic reticulum membrane"/>
    <property type="evidence" value="ECO:0007669"/>
    <property type="project" value="UniProtKB-SubCell"/>
</dbReference>
<feature type="transmembrane region" description="Helical" evidence="14">
    <location>
        <begin position="103"/>
        <end position="123"/>
    </location>
</feature>
<dbReference type="InterPro" id="IPR036400">
    <property type="entry name" value="Cyt_B5-like_heme/steroid_sf"/>
</dbReference>
<feature type="region of interest" description="Disordered" evidence="15">
    <location>
        <begin position="81"/>
        <end position="100"/>
    </location>
</feature>
<reference evidence="17 18" key="1">
    <citation type="submission" date="2017-06" db="EMBL/GenBank/DDBJ databases">
        <title>A platform for efficient transgenesis in Macrostomum lignano, a flatworm model organism for stem cell research.</title>
        <authorList>
            <person name="Berezikov E."/>
        </authorList>
    </citation>
    <scope>NUCLEOTIDE SEQUENCE [LARGE SCALE GENOMIC DNA]</scope>
    <source>
        <strain evidence="17">DV1</strain>
        <tissue evidence="17">Whole organism</tissue>
    </source>
</reference>
<comment type="similarity">
    <text evidence="12 14">Belongs to the cytochrome b5 family.</text>
</comment>
<evidence type="ECO:0000256" key="3">
    <source>
        <dbReference type="ARBA" id="ARBA00022617"/>
    </source>
</evidence>
<evidence type="ECO:0000259" key="16">
    <source>
        <dbReference type="PROSITE" id="PS50255"/>
    </source>
</evidence>
<dbReference type="PROSITE" id="PS00191">
    <property type="entry name" value="CYTOCHROME_B5_1"/>
    <property type="match status" value="1"/>
</dbReference>
<evidence type="ECO:0000313" key="18">
    <source>
        <dbReference type="Proteomes" id="UP000215902"/>
    </source>
</evidence>
<gene>
    <name evidence="17" type="ORF">BOX15_Mlig002619g1</name>
</gene>
<dbReference type="SMART" id="SM01117">
    <property type="entry name" value="Cyt-b5"/>
    <property type="match status" value="1"/>
</dbReference>
<evidence type="ECO:0000256" key="15">
    <source>
        <dbReference type="SAM" id="MobiDB-lite"/>
    </source>
</evidence>
<dbReference type="STRING" id="282301.A0A267FB22"/>
<evidence type="ECO:0000256" key="12">
    <source>
        <dbReference type="ARBA" id="ARBA00038168"/>
    </source>
</evidence>
<keyword evidence="14" id="KW-1133">Transmembrane helix</keyword>
<dbReference type="Proteomes" id="UP000215902">
    <property type="component" value="Unassembled WGS sequence"/>
</dbReference>
<comment type="caution">
    <text evidence="17">The sequence shown here is derived from an EMBL/GenBank/DDBJ whole genome shotgun (WGS) entry which is preliminary data.</text>
</comment>
<dbReference type="Gene3D" id="3.10.120.10">
    <property type="entry name" value="Cytochrome b5-like heme/steroid binding domain"/>
    <property type="match status" value="1"/>
</dbReference>
<feature type="compositionally biased region" description="Low complexity" evidence="15">
    <location>
        <begin position="88"/>
        <end position="100"/>
    </location>
</feature>
<keyword evidence="9 14" id="KW-0408">Iron</keyword>
<dbReference type="PROSITE" id="PS50255">
    <property type="entry name" value="CYTOCHROME_B5_2"/>
    <property type="match status" value="1"/>
</dbReference>
<dbReference type="PANTHER" id="PTHR19359">
    <property type="entry name" value="CYTOCHROME B5"/>
    <property type="match status" value="1"/>
</dbReference>
<dbReference type="Pfam" id="PF00173">
    <property type="entry name" value="Cyt-b5"/>
    <property type="match status" value="1"/>
</dbReference>
<evidence type="ECO:0000256" key="8">
    <source>
        <dbReference type="ARBA" id="ARBA00022982"/>
    </source>
</evidence>
<dbReference type="FunFam" id="3.10.120.10:FF:000002">
    <property type="entry name" value="Cytochrome b5 type B"/>
    <property type="match status" value="1"/>
</dbReference>
<keyword evidence="2" id="KW-0813">Transport</keyword>
<dbReference type="GO" id="GO:0046872">
    <property type="term" value="F:metal ion binding"/>
    <property type="evidence" value="ECO:0007669"/>
    <property type="project" value="UniProtKB-UniRule"/>
</dbReference>
<dbReference type="AlphaFoldDB" id="A0A267FB22"/>
<evidence type="ECO:0000313" key="17">
    <source>
        <dbReference type="EMBL" id="PAA70434.1"/>
    </source>
</evidence>
<evidence type="ECO:0000256" key="5">
    <source>
        <dbReference type="ARBA" id="ARBA00022723"/>
    </source>
</evidence>
<keyword evidence="3 14" id="KW-0349">Heme</keyword>
<evidence type="ECO:0000256" key="10">
    <source>
        <dbReference type="ARBA" id="ARBA00023136"/>
    </source>
</evidence>
<evidence type="ECO:0000256" key="2">
    <source>
        <dbReference type="ARBA" id="ARBA00022448"/>
    </source>
</evidence>
<organism evidence="17 18">
    <name type="scientific">Macrostomum lignano</name>
    <dbReference type="NCBI Taxonomy" id="282301"/>
    <lineage>
        <taxon>Eukaryota</taxon>
        <taxon>Metazoa</taxon>
        <taxon>Spiralia</taxon>
        <taxon>Lophotrochozoa</taxon>
        <taxon>Platyhelminthes</taxon>
        <taxon>Rhabditophora</taxon>
        <taxon>Macrostomorpha</taxon>
        <taxon>Macrostomida</taxon>
        <taxon>Macrostomidae</taxon>
        <taxon>Macrostomum</taxon>
    </lineage>
</organism>
<evidence type="ECO:0000256" key="11">
    <source>
        <dbReference type="ARBA" id="ARBA00037877"/>
    </source>
</evidence>
<evidence type="ECO:0000256" key="14">
    <source>
        <dbReference type="RuleBase" id="RU362121"/>
    </source>
</evidence>
<evidence type="ECO:0000256" key="9">
    <source>
        <dbReference type="ARBA" id="ARBA00023004"/>
    </source>
</evidence>
<sequence length="124" mass="13499">MSSLRQISMQEIAAHKSSESCWLVINDKVYDVTKFIEEHPGGEEVLLEQAGGYATEPFEDVGHSTDARELMAKYLIGEVVEKEPKPSKPSSESAGKSSGPGSVIGLLVPIGLAVAAFFIYKFFY</sequence>
<feature type="domain" description="Cytochrome b5 heme-binding" evidence="16">
    <location>
        <begin position="4"/>
        <end position="80"/>
    </location>
</feature>
<name>A0A267FB22_9PLAT</name>
<keyword evidence="7" id="KW-0492">Microsome</keyword>
<dbReference type="GO" id="GO:0020037">
    <property type="term" value="F:heme binding"/>
    <property type="evidence" value="ECO:0007669"/>
    <property type="project" value="UniProtKB-UniRule"/>
</dbReference>
<keyword evidence="6" id="KW-0256">Endoplasmic reticulum</keyword>